<evidence type="ECO:0000313" key="5">
    <source>
        <dbReference type="EMBL" id="KNC96882.1"/>
    </source>
</evidence>
<keyword evidence="2" id="KW-0539">Nucleus</keyword>
<dbReference type="EMBL" id="KQ257466">
    <property type="protein sequence ID" value="KNC96882.1"/>
    <property type="molecule type" value="Genomic_DNA"/>
</dbReference>
<dbReference type="PANTHER" id="PTHR13681">
    <property type="entry name" value="SURVIVAL OF MOTOR NEURON-RELATED-SPLICING FACTOR 30-RELATED"/>
    <property type="match status" value="1"/>
</dbReference>
<dbReference type="SMART" id="SM00333">
    <property type="entry name" value="TUDOR"/>
    <property type="match status" value="1"/>
</dbReference>
<dbReference type="Proteomes" id="UP000053201">
    <property type="component" value="Unassembled WGS sequence"/>
</dbReference>
<dbReference type="AlphaFoldDB" id="A0A0L0H6M1"/>
<evidence type="ECO:0000259" key="4">
    <source>
        <dbReference type="PROSITE" id="PS50304"/>
    </source>
</evidence>
<feature type="region of interest" description="Disordered" evidence="3">
    <location>
        <begin position="133"/>
        <end position="191"/>
    </location>
</feature>
<dbReference type="SUPFAM" id="SSF63748">
    <property type="entry name" value="Tudor/PWWP/MBT"/>
    <property type="match status" value="1"/>
</dbReference>
<dbReference type="OMA" id="CMAVWSQ"/>
<dbReference type="PROSITE" id="PS50304">
    <property type="entry name" value="TUDOR"/>
    <property type="match status" value="1"/>
</dbReference>
<proteinExistence type="predicted"/>
<dbReference type="GO" id="GO:0005634">
    <property type="term" value="C:nucleus"/>
    <property type="evidence" value="ECO:0007669"/>
    <property type="project" value="UniProtKB-SubCell"/>
</dbReference>
<dbReference type="RefSeq" id="XP_016604922.1">
    <property type="nucleotide sequence ID" value="XM_016755869.1"/>
</dbReference>
<evidence type="ECO:0000256" key="2">
    <source>
        <dbReference type="ARBA" id="ARBA00023242"/>
    </source>
</evidence>
<evidence type="ECO:0000256" key="3">
    <source>
        <dbReference type="SAM" id="MobiDB-lite"/>
    </source>
</evidence>
<dbReference type="OrthoDB" id="79171at2759"/>
<accession>A0A0L0H6M1</accession>
<keyword evidence="6" id="KW-1185">Reference proteome</keyword>
<dbReference type="InParanoid" id="A0A0L0H6M1"/>
<dbReference type="GeneID" id="27690909"/>
<dbReference type="Gene3D" id="2.30.30.140">
    <property type="match status" value="1"/>
</dbReference>
<name>A0A0L0H6M1_SPIPD</name>
<protein>
    <recommendedName>
        <fullName evidence="4">Tudor domain-containing protein</fullName>
    </recommendedName>
</protein>
<dbReference type="eggNOG" id="KOG3026">
    <property type="taxonomic scope" value="Eukaryota"/>
</dbReference>
<feature type="domain" description="Tudor" evidence="4">
    <location>
        <begin position="77"/>
        <end position="143"/>
    </location>
</feature>
<dbReference type="STRING" id="645134.A0A0L0H6M1"/>
<reference evidence="5 6" key="1">
    <citation type="submission" date="2009-08" db="EMBL/GenBank/DDBJ databases">
        <title>The Genome Sequence of Spizellomyces punctatus strain DAOM BR117.</title>
        <authorList>
            <consortium name="The Broad Institute Genome Sequencing Platform"/>
            <person name="Russ C."/>
            <person name="Cuomo C."/>
            <person name="Shea T."/>
            <person name="Young S.K."/>
            <person name="Zeng Q."/>
            <person name="Koehrsen M."/>
            <person name="Haas B."/>
            <person name="Borodovsky M."/>
            <person name="Guigo R."/>
            <person name="Alvarado L."/>
            <person name="Berlin A."/>
            <person name="Bochicchio J."/>
            <person name="Borenstein D."/>
            <person name="Chapman S."/>
            <person name="Chen Z."/>
            <person name="Engels R."/>
            <person name="Freedman E."/>
            <person name="Gellesch M."/>
            <person name="Goldberg J."/>
            <person name="Griggs A."/>
            <person name="Gujja S."/>
            <person name="Heiman D."/>
            <person name="Hepburn T."/>
            <person name="Howarth C."/>
            <person name="Jen D."/>
            <person name="Larson L."/>
            <person name="Lewis B."/>
            <person name="Mehta T."/>
            <person name="Park D."/>
            <person name="Pearson M."/>
            <person name="Roberts A."/>
            <person name="Saif S."/>
            <person name="Shenoy N."/>
            <person name="Sisk P."/>
            <person name="Stolte C."/>
            <person name="Sykes S."/>
            <person name="Thomson T."/>
            <person name="Walk T."/>
            <person name="White J."/>
            <person name="Yandava C."/>
            <person name="Burger G."/>
            <person name="Gray M.W."/>
            <person name="Holland P.W.H."/>
            <person name="King N."/>
            <person name="Lang F.B.F."/>
            <person name="Roger A.J."/>
            <person name="Ruiz-Trillo I."/>
            <person name="Lander E."/>
            <person name="Nusbaum C."/>
        </authorList>
    </citation>
    <scope>NUCLEOTIDE SEQUENCE [LARGE SCALE GENOMIC DNA]</scope>
    <source>
        <strain evidence="5 6">DAOM BR117</strain>
    </source>
</reference>
<evidence type="ECO:0000256" key="1">
    <source>
        <dbReference type="ARBA" id="ARBA00004123"/>
    </source>
</evidence>
<dbReference type="VEuPathDB" id="FungiDB:SPPG_07712"/>
<sequence length="258" mass="28148">MAEELAQYQFQLDQVDEAIAKDPDNPELHKLRENITELINLYSEAVKQQQQTATITTSDNKRKRPVGGYGEEAAKKICTVGATVMAKFSGDGKYYEAVIDAVLEESTTADGSSKYMVTFKGYGNQETVMSSDIRPVSTATTSQSAAKKRPIAPPVTPATTAATNPDVNKKKKKFKSKDGASVSKRDKEQLEKQKAWLSFATGDSKKRKASVVAAKPPLKKPSIFATPDDPMAKVGVIGSGKPMTQFQQRGKHIFMHGE</sequence>
<comment type="subcellular location">
    <subcellularLocation>
        <location evidence="1">Nucleus</location>
    </subcellularLocation>
</comment>
<dbReference type="InterPro" id="IPR002999">
    <property type="entry name" value="Tudor"/>
</dbReference>
<gene>
    <name evidence="5" type="ORF">SPPG_07712</name>
</gene>
<dbReference type="CDD" id="cd21182">
    <property type="entry name" value="Tudor_SMN_SPF30-like"/>
    <property type="match status" value="1"/>
</dbReference>
<dbReference type="PANTHER" id="PTHR13681:SF26">
    <property type="entry name" value="SURVIVAL OF MOTOR NEURON-RELATED-SPLICING FACTOR 30"/>
    <property type="match status" value="1"/>
</dbReference>
<evidence type="ECO:0000313" key="6">
    <source>
        <dbReference type="Proteomes" id="UP000053201"/>
    </source>
</evidence>
<organism evidence="5 6">
    <name type="scientific">Spizellomyces punctatus (strain DAOM BR117)</name>
    <dbReference type="NCBI Taxonomy" id="645134"/>
    <lineage>
        <taxon>Eukaryota</taxon>
        <taxon>Fungi</taxon>
        <taxon>Fungi incertae sedis</taxon>
        <taxon>Chytridiomycota</taxon>
        <taxon>Chytridiomycota incertae sedis</taxon>
        <taxon>Chytridiomycetes</taxon>
        <taxon>Spizellomycetales</taxon>
        <taxon>Spizellomycetaceae</taxon>
        <taxon>Spizellomyces</taxon>
    </lineage>
</organism>